<dbReference type="InterPro" id="IPR036420">
    <property type="entry name" value="BRCT_dom_sf"/>
</dbReference>
<evidence type="ECO:0000313" key="14">
    <source>
        <dbReference type="EMBL" id="KAL3741434.1"/>
    </source>
</evidence>
<comment type="subcellular location">
    <subcellularLocation>
        <location evidence="1">Nucleus</location>
    </subcellularLocation>
</comment>
<dbReference type="GO" id="GO:0006281">
    <property type="term" value="P:DNA repair"/>
    <property type="evidence" value="ECO:0007669"/>
    <property type="project" value="UniProtKB-KW"/>
</dbReference>
<dbReference type="Gene3D" id="3.30.40.10">
    <property type="entry name" value="Zinc/RING finger domain, C3HC4 (zinc finger)"/>
    <property type="match status" value="2"/>
</dbReference>
<feature type="compositionally biased region" description="Basic residues" evidence="10">
    <location>
        <begin position="279"/>
        <end position="290"/>
    </location>
</feature>
<dbReference type="SMART" id="SM00184">
    <property type="entry name" value="RING"/>
    <property type="match status" value="1"/>
</dbReference>
<feature type="region of interest" description="Disordered" evidence="10">
    <location>
        <begin position="195"/>
        <end position="216"/>
    </location>
</feature>
<dbReference type="SUPFAM" id="SSF57850">
    <property type="entry name" value="RING/U-box"/>
    <property type="match status" value="1"/>
</dbReference>
<dbReference type="PANTHER" id="PTHR13763:SF0">
    <property type="entry name" value="BREAST CANCER TYPE 1 SUSCEPTIBILITY PROTEIN"/>
    <property type="match status" value="1"/>
</dbReference>
<keyword evidence="3" id="KW-0677">Repeat</keyword>
<dbReference type="InterPro" id="IPR031099">
    <property type="entry name" value="BRCA1-associated"/>
</dbReference>
<name>A0ABD3KT15_EUCGL</name>
<evidence type="ECO:0000256" key="3">
    <source>
        <dbReference type="ARBA" id="ARBA00022737"/>
    </source>
</evidence>
<feature type="domain" description="BRCT" evidence="12">
    <location>
        <begin position="715"/>
        <end position="792"/>
    </location>
</feature>
<evidence type="ECO:0000259" key="11">
    <source>
        <dbReference type="PROSITE" id="PS50089"/>
    </source>
</evidence>
<keyword evidence="15" id="KW-1185">Reference proteome</keyword>
<evidence type="ECO:0000256" key="7">
    <source>
        <dbReference type="ARBA" id="ARBA00023204"/>
    </source>
</evidence>
<evidence type="ECO:0000256" key="1">
    <source>
        <dbReference type="ARBA" id="ARBA00004123"/>
    </source>
</evidence>
<dbReference type="GO" id="GO:0005634">
    <property type="term" value="C:nucleus"/>
    <property type="evidence" value="ECO:0007669"/>
    <property type="project" value="UniProtKB-SubCell"/>
</dbReference>
<evidence type="ECO:0000256" key="9">
    <source>
        <dbReference type="PROSITE-ProRule" id="PRU00175"/>
    </source>
</evidence>
<evidence type="ECO:0000259" key="12">
    <source>
        <dbReference type="PROSITE" id="PS50172"/>
    </source>
</evidence>
<dbReference type="Pfam" id="PF13923">
    <property type="entry name" value="zf-C3HC4_2"/>
    <property type="match status" value="1"/>
</dbReference>
<keyword evidence="5 9" id="KW-0863">Zinc-finger</keyword>
<dbReference type="CDD" id="cd17734">
    <property type="entry name" value="BRCT_Bard1_rpt1"/>
    <property type="match status" value="1"/>
</dbReference>
<protein>
    <submittedName>
        <fullName evidence="14">Uncharacterized protein</fullName>
    </submittedName>
</protein>
<reference evidence="14 15" key="1">
    <citation type="submission" date="2024-11" db="EMBL/GenBank/DDBJ databases">
        <title>Chromosome-level genome assembly of Eucalyptus globulus Labill. provides insights into its genome evolution.</title>
        <authorList>
            <person name="Li X."/>
        </authorList>
    </citation>
    <scope>NUCLEOTIDE SEQUENCE [LARGE SCALE GENOMIC DNA]</scope>
    <source>
        <strain evidence="14">CL2024</strain>
        <tissue evidence="14">Fresh tender leaves</tissue>
    </source>
</reference>
<feature type="domain" description="BRCT" evidence="12">
    <location>
        <begin position="796"/>
        <end position="876"/>
    </location>
</feature>
<dbReference type="SMART" id="SM00292">
    <property type="entry name" value="BRCT"/>
    <property type="match status" value="2"/>
</dbReference>
<evidence type="ECO:0000256" key="6">
    <source>
        <dbReference type="ARBA" id="ARBA00022833"/>
    </source>
</evidence>
<accession>A0ABD3KT15</accession>
<dbReference type="EMBL" id="JBJKBG010000004">
    <property type="protein sequence ID" value="KAL3741434.1"/>
    <property type="molecule type" value="Genomic_DNA"/>
</dbReference>
<evidence type="ECO:0000256" key="10">
    <source>
        <dbReference type="SAM" id="MobiDB-lite"/>
    </source>
</evidence>
<dbReference type="InterPro" id="IPR034732">
    <property type="entry name" value="EPHD"/>
</dbReference>
<dbReference type="InterPro" id="IPR001841">
    <property type="entry name" value="Znf_RING"/>
</dbReference>
<dbReference type="Pfam" id="PF13771">
    <property type="entry name" value="zf-HC5HC2H"/>
    <property type="match status" value="1"/>
</dbReference>
<feature type="compositionally biased region" description="Basic and acidic residues" evidence="10">
    <location>
        <begin position="317"/>
        <end position="343"/>
    </location>
</feature>
<keyword evidence="8" id="KW-0539">Nucleus</keyword>
<dbReference type="FunFam" id="3.40.50.10190:FF:000006">
    <property type="entry name" value="Breast cancer type 1 susceptibility protein homolog"/>
    <property type="match status" value="1"/>
</dbReference>
<evidence type="ECO:0000256" key="2">
    <source>
        <dbReference type="ARBA" id="ARBA00022723"/>
    </source>
</evidence>
<dbReference type="Pfam" id="PF00533">
    <property type="entry name" value="BRCT"/>
    <property type="match status" value="1"/>
</dbReference>
<evidence type="ECO:0000256" key="4">
    <source>
        <dbReference type="ARBA" id="ARBA00022763"/>
    </source>
</evidence>
<dbReference type="InterPro" id="IPR013083">
    <property type="entry name" value="Znf_RING/FYVE/PHD"/>
</dbReference>
<keyword evidence="4" id="KW-0227">DNA damage</keyword>
<dbReference type="PROSITE" id="PS50089">
    <property type="entry name" value="ZF_RING_2"/>
    <property type="match status" value="1"/>
</dbReference>
<dbReference type="PROSITE" id="PS50172">
    <property type="entry name" value="BRCT"/>
    <property type="match status" value="2"/>
</dbReference>
<dbReference type="Proteomes" id="UP001634007">
    <property type="component" value="Unassembled WGS sequence"/>
</dbReference>
<keyword evidence="7" id="KW-0234">DNA repair</keyword>
<keyword evidence="6" id="KW-0862">Zinc</keyword>
<feature type="domain" description="RING-type" evidence="11">
    <location>
        <begin position="18"/>
        <end position="56"/>
    </location>
</feature>
<evidence type="ECO:0000313" key="15">
    <source>
        <dbReference type="Proteomes" id="UP001634007"/>
    </source>
</evidence>
<proteinExistence type="predicted"/>
<evidence type="ECO:0000256" key="8">
    <source>
        <dbReference type="ARBA" id="ARBA00023242"/>
    </source>
</evidence>
<feature type="compositionally biased region" description="Polar residues" evidence="10">
    <location>
        <begin position="294"/>
        <end position="305"/>
    </location>
</feature>
<feature type="compositionally biased region" description="Polar residues" evidence="10">
    <location>
        <begin position="387"/>
        <end position="396"/>
    </location>
</feature>
<dbReference type="InterPro" id="IPR001357">
    <property type="entry name" value="BRCT_dom"/>
</dbReference>
<evidence type="ECO:0000259" key="13">
    <source>
        <dbReference type="PROSITE" id="PS51805"/>
    </source>
</evidence>
<dbReference type="PROSITE" id="PS51805">
    <property type="entry name" value="EPHD"/>
    <property type="match status" value="1"/>
</dbReference>
<feature type="domain" description="PHD-type" evidence="13">
    <location>
        <begin position="527"/>
        <end position="649"/>
    </location>
</feature>
<keyword evidence="2" id="KW-0479">Metal-binding</keyword>
<gene>
    <name evidence="14" type="ORF">ACJRO7_016989</name>
</gene>
<dbReference type="AlphaFoldDB" id="A0ABD3KT15"/>
<dbReference type="Gene3D" id="3.40.50.10190">
    <property type="entry name" value="BRCT domain"/>
    <property type="match status" value="2"/>
</dbReference>
<feature type="region of interest" description="Disordered" evidence="10">
    <location>
        <begin position="137"/>
        <end position="169"/>
    </location>
</feature>
<comment type="caution">
    <text evidence="14">The sequence shown here is derived from an EMBL/GenBank/DDBJ whole genome shotgun (WGS) entry which is preliminary data.</text>
</comment>
<feature type="region of interest" description="Disordered" evidence="10">
    <location>
        <begin position="279"/>
        <end position="398"/>
    </location>
</feature>
<organism evidence="14 15">
    <name type="scientific">Eucalyptus globulus</name>
    <name type="common">Tasmanian blue gum</name>
    <dbReference type="NCBI Taxonomy" id="34317"/>
    <lineage>
        <taxon>Eukaryota</taxon>
        <taxon>Viridiplantae</taxon>
        <taxon>Streptophyta</taxon>
        <taxon>Embryophyta</taxon>
        <taxon>Tracheophyta</taxon>
        <taxon>Spermatophyta</taxon>
        <taxon>Magnoliopsida</taxon>
        <taxon>eudicotyledons</taxon>
        <taxon>Gunneridae</taxon>
        <taxon>Pentapetalae</taxon>
        <taxon>rosids</taxon>
        <taxon>malvids</taxon>
        <taxon>Myrtales</taxon>
        <taxon>Myrtaceae</taxon>
        <taxon>Myrtoideae</taxon>
        <taxon>Eucalypteae</taxon>
        <taxon>Eucalyptus</taxon>
    </lineage>
</organism>
<dbReference type="SUPFAM" id="SSF52113">
    <property type="entry name" value="BRCT domain"/>
    <property type="match status" value="2"/>
</dbReference>
<dbReference type="InterPro" id="IPR017907">
    <property type="entry name" value="Znf_RING_CS"/>
</dbReference>
<dbReference type="GO" id="GO:0008270">
    <property type="term" value="F:zinc ion binding"/>
    <property type="evidence" value="ECO:0007669"/>
    <property type="project" value="UniProtKB-KW"/>
</dbReference>
<dbReference type="PANTHER" id="PTHR13763">
    <property type="entry name" value="BREAST CANCER TYPE 1 SUSCEPTIBILITY PROTEIN BRCA1"/>
    <property type="match status" value="1"/>
</dbReference>
<dbReference type="PROSITE" id="PS00518">
    <property type="entry name" value="ZF_RING_1"/>
    <property type="match status" value="1"/>
</dbReference>
<sequence length="876" mass="97480">MADPIPSQLEMMGRELKCPICLSLLNSAVSLLCNHVFCNSCIMKSMKSGSNRPVCKVPYQVCPAPHMDSLVSIYKNIEVASGINIFVSQNAALDILSRHPKRKHQEKQKEESNMIISSPNCVRLSFPKKKRVQLPQYPSAKSSLCPPNPKAGLSETKDNEKNTSASAKQKLALNEKGEPSVLSFFWLREEEDAEKLTQSSDNERLTGMSPPDVPSFSDMKDSDDELPFKLTTEGNNNGNPVAREFYDSEINFDNRIGTDDVQSLNFPCASMTENNHMRKVVSKKRRRNRSGKSQMNSMTGNTKQSPAARLASNETCETCHERPSWHSDENMLTEKEKLKKSEKSGSVSGQIKTTDGDGSAEIPGKGCSVTEVAETPASKQDNDDDTSSFNTGNNHNLDLPFQKDHLTMLNERKPISAGVRINFEGPAIQDLASENLVHDSSLSTSPLVNLKESCTVRNKDDNSKGMKLKDSEKCNSLVILDAGVDDGNPEVGDDAQVEEAQTNHDVRAATEFPIAEKLQDSDEMVLQNVGPFPETSSASGEMVHYSNGEPVPADYNGGSRIIHFTRELAPNIYFVDGKAIDLEAEVLRSRRIKCCCCGIKGAALGCYEKSCHKSFHLTCAMKIPQCRWDTVTYILTHVFIFLKFLLKHVNFVLLCPLHFSSRLPIEIPRPLEMKSSSEEEWLTHNFDWRSQLVRDENDKKHQHGASLKRIYCGSQDKIVLCCSALTKTEREAVSQFGRASRATVVQKWNPTVTNVIASTDENGACKRTFKILMGILEGKWILSVEWIKACMEAMEHQPILFDGLKFYFMGDFDPSYKGYLQDLVVSTGGTVLCRNRDIIIKRRLSSTEAFARSTGAKVASNSWLLDSIAACKLEGF</sequence>
<evidence type="ECO:0000256" key="5">
    <source>
        <dbReference type="ARBA" id="ARBA00022771"/>
    </source>
</evidence>